<evidence type="ECO:0000313" key="1">
    <source>
        <dbReference type="EMBL" id="RVW86267.1"/>
    </source>
</evidence>
<dbReference type="Proteomes" id="UP000288805">
    <property type="component" value="Unassembled WGS sequence"/>
</dbReference>
<gene>
    <name evidence="1" type="ORF">CK203_043202</name>
</gene>
<comment type="caution">
    <text evidence="1">The sequence shown here is derived from an EMBL/GenBank/DDBJ whole genome shotgun (WGS) entry which is preliminary data.</text>
</comment>
<evidence type="ECO:0000313" key="2">
    <source>
        <dbReference type="Proteomes" id="UP000288805"/>
    </source>
</evidence>
<accession>A0A438HP85</accession>
<protein>
    <submittedName>
        <fullName evidence="1">Uncharacterized protein</fullName>
    </submittedName>
</protein>
<organism evidence="1 2">
    <name type="scientific">Vitis vinifera</name>
    <name type="common">Grape</name>
    <dbReference type="NCBI Taxonomy" id="29760"/>
    <lineage>
        <taxon>Eukaryota</taxon>
        <taxon>Viridiplantae</taxon>
        <taxon>Streptophyta</taxon>
        <taxon>Embryophyta</taxon>
        <taxon>Tracheophyta</taxon>
        <taxon>Spermatophyta</taxon>
        <taxon>Magnoliopsida</taxon>
        <taxon>eudicotyledons</taxon>
        <taxon>Gunneridae</taxon>
        <taxon>Pentapetalae</taxon>
        <taxon>rosids</taxon>
        <taxon>Vitales</taxon>
        <taxon>Vitaceae</taxon>
        <taxon>Viteae</taxon>
        <taxon>Vitis</taxon>
    </lineage>
</organism>
<name>A0A438HP85_VITVI</name>
<dbReference type="EMBL" id="QGNW01000195">
    <property type="protein sequence ID" value="RVW86267.1"/>
    <property type="molecule type" value="Genomic_DNA"/>
</dbReference>
<reference evidence="1 2" key="1">
    <citation type="journal article" date="2018" name="PLoS Genet.">
        <title>Population sequencing reveals clonal diversity and ancestral inbreeding in the grapevine cultivar Chardonnay.</title>
        <authorList>
            <person name="Roach M.J."/>
            <person name="Johnson D.L."/>
            <person name="Bohlmann J."/>
            <person name="van Vuuren H.J."/>
            <person name="Jones S.J."/>
            <person name="Pretorius I.S."/>
            <person name="Schmidt S.A."/>
            <person name="Borneman A.R."/>
        </authorList>
    </citation>
    <scope>NUCLEOTIDE SEQUENCE [LARGE SCALE GENOMIC DNA]</scope>
    <source>
        <strain evidence="2">cv. Chardonnay</strain>
        <tissue evidence="1">Leaf</tissue>
    </source>
</reference>
<dbReference type="AlphaFoldDB" id="A0A438HP85"/>
<sequence length="85" mass="9668">MAIAESLTDYKRGDFSKVESFEDSHVTDGRDGVSRDQNALRMGLGKRPNVREGRGVRVNEAKRERAEVAKYKPNGEVITSWQDWL</sequence>
<proteinExistence type="predicted"/>